<keyword evidence="4" id="KW-1185">Reference proteome</keyword>
<protein>
    <submittedName>
        <fullName evidence="3">Uncharacterized protein</fullName>
    </submittedName>
</protein>
<feature type="region of interest" description="Disordered" evidence="1">
    <location>
        <begin position="180"/>
        <end position="224"/>
    </location>
</feature>
<keyword evidence="2" id="KW-1133">Transmembrane helix</keyword>
<dbReference type="EMBL" id="JANBOH010000066">
    <property type="protein sequence ID" value="KAJ1646313.1"/>
    <property type="molecule type" value="Genomic_DNA"/>
</dbReference>
<evidence type="ECO:0000313" key="3">
    <source>
        <dbReference type="EMBL" id="KAJ1646313.1"/>
    </source>
</evidence>
<feature type="transmembrane region" description="Helical" evidence="2">
    <location>
        <begin position="259"/>
        <end position="280"/>
    </location>
</feature>
<dbReference type="AlphaFoldDB" id="A0A9W7XN74"/>
<organism evidence="3 4">
    <name type="scientific">Coemansia asiatica</name>
    <dbReference type="NCBI Taxonomy" id="1052880"/>
    <lineage>
        <taxon>Eukaryota</taxon>
        <taxon>Fungi</taxon>
        <taxon>Fungi incertae sedis</taxon>
        <taxon>Zoopagomycota</taxon>
        <taxon>Kickxellomycotina</taxon>
        <taxon>Kickxellomycetes</taxon>
        <taxon>Kickxellales</taxon>
        <taxon>Kickxellaceae</taxon>
        <taxon>Coemansia</taxon>
    </lineage>
</organism>
<evidence type="ECO:0000313" key="4">
    <source>
        <dbReference type="Proteomes" id="UP001145021"/>
    </source>
</evidence>
<accession>A0A9W7XN74</accession>
<feature type="region of interest" description="Disordered" evidence="1">
    <location>
        <begin position="26"/>
        <end position="48"/>
    </location>
</feature>
<name>A0A9W7XN74_9FUNG</name>
<feature type="compositionally biased region" description="Polar residues" evidence="1">
    <location>
        <begin position="204"/>
        <end position="219"/>
    </location>
</feature>
<evidence type="ECO:0000256" key="1">
    <source>
        <dbReference type="SAM" id="MobiDB-lite"/>
    </source>
</evidence>
<sequence>MPQNANRAALPQKNFVNKAYANEPVVIQPHGGPHYRQQQPRLQPVNDHYQQQQQHYQNQARHQQQAFVASETFSPFGNDTVRSSFSRNHLNGENATGGDIVNYYGGFDDYEENPISSRSMGRGNRSQNPYGAYDPGYEHSQRPTTASTVGSAYAMGVSHPAESHSKHGHQQLLPKLSIPSDNEKMSYSESSTASAGYSPPSQPFPASTQYSATSQLSRNKTVKDRYTSRKAGGDSCMGECCESCCGRFMRCTCCCIGPIISWALVLLVLVGIALALYFNWDKITNKIHSLDNTPATPSRSTTPASSILSSVLPV</sequence>
<keyword evidence="2" id="KW-0812">Transmembrane</keyword>
<feature type="region of interest" description="Disordered" evidence="1">
    <location>
        <begin position="114"/>
        <end position="146"/>
    </location>
</feature>
<evidence type="ECO:0000256" key="2">
    <source>
        <dbReference type="SAM" id="Phobius"/>
    </source>
</evidence>
<proteinExistence type="predicted"/>
<feature type="compositionally biased region" description="Polar residues" evidence="1">
    <location>
        <begin position="114"/>
        <end position="129"/>
    </location>
</feature>
<dbReference type="Proteomes" id="UP001145021">
    <property type="component" value="Unassembled WGS sequence"/>
</dbReference>
<keyword evidence="2" id="KW-0472">Membrane</keyword>
<reference evidence="3" key="1">
    <citation type="submission" date="2022-07" db="EMBL/GenBank/DDBJ databases">
        <title>Phylogenomic reconstructions and comparative analyses of Kickxellomycotina fungi.</title>
        <authorList>
            <person name="Reynolds N.K."/>
            <person name="Stajich J.E."/>
            <person name="Barry K."/>
            <person name="Grigoriev I.V."/>
            <person name="Crous P."/>
            <person name="Smith M.E."/>
        </authorList>
    </citation>
    <scope>NUCLEOTIDE SEQUENCE</scope>
    <source>
        <strain evidence="3">NBRC 105413</strain>
    </source>
</reference>
<gene>
    <name evidence="3" type="ORF">LPJ64_002209</name>
</gene>
<comment type="caution">
    <text evidence="3">The sequence shown here is derived from an EMBL/GenBank/DDBJ whole genome shotgun (WGS) entry which is preliminary data.</text>
</comment>